<dbReference type="STRING" id="1294142.CINTURNW_2474"/>
<proteinExistence type="predicted"/>
<feature type="transmembrane region" description="Helical" evidence="1">
    <location>
        <begin position="12"/>
        <end position="41"/>
    </location>
</feature>
<evidence type="ECO:0008006" key="4">
    <source>
        <dbReference type="Google" id="ProtNLM"/>
    </source>
</evidence>
<dbReference type="NCBIfam" id="NF033488">
    <property type="entry name" value="lmo0937_fam_TM"/>
    <property type="match status" value="1"/>
</dbReference>
<evidence type="ECO:0000313" key="3">
    <source>
        <dbReference type="Proteomes" id="UP000016721"/>
    </source>
</evidence>
<dbReference type="HOGENOM" id="CLU_199613_2_3_9"/>
<keyword evidence="3" id="KW-1185">Reference proteome</keyword>
<dbReference type="RefSeq" id="WP_021802463.1">
    <property type="nucleotide sequence ID" value="NZ_KI273145.1"/>
</dbReference>
<dbReference type="EMBL" id="APJA01000012">
    <property type="protein sequence ID" value="ERK30262.1"/>
    <property type="molecule type" value="Genomic_DNA"/>
</dbReference>
<evidence type="ECO:0000256" key="1">
    <source>
        <dbReference type="SAM" id="Phobius"/>
    </source>
</evidence>
<dbReference type="Pfam" id="PF18919">
    <property type="entry name" value="DUF5670"/>
    <property type="match status" value="1"/>
</dbReference>
<sequence>MKFLRWLGGIVVFFWLLGLLFRIGGGLIHILLVVAAIVFLYDKFLGGRRE</sequence>
<evidence type="ECO:0000313" key="2">
    <source>
        <dbReference type="EMBL" id="ERK30262.1"/>
    </source>
</evidence>
<dbReference type="InterPro" id="IPR043727">
    <property type="entry name" value="Lmo0937-like"/>
</dbReference>
<accession>U2N433</accession>
<dbReference type="AlphaFoldDB" id="U2N433"/>
<keyword evidence="1" id="KW-0472">Membrane</keyword>
<keyword evidence="1" id="KW-0812">Transmembrane</keyword>
<keyword evidence="1" id="KW-1133">Transmembrane helix</keyword>
<comment type="caution">
    <text evidence="2">The sequence shown here is derived from an EMBL/GenBank/DDBJ whole genome shotgun (WGS) entry which is preliminary data.</text>
</comment>
<reference evidence="2 3" key="1">
    <citation type="journal article" date="2013" name="Genome Announc.">
        <title>Draft Genome Sequence of the Hydrogen- and Ethanol-Producing Bacterium Clostridium intestinale Strain URNW.</title>
        <authorList>
            <person name="Lal S."/>
            <person name="Ramachandran U."/>
            <person name="Zhang X."/>
            <person name="Sparling R."/>
            <person name="Levin D.B."/>
        </authorList>
    </citation>
    <scope>NUCLEOTIDE SEQUENCE [LARGE SCALE GENOMIC DNA]</scope>
    <source>
        <strain evidence="2 3">URNW</strain>
    </source>
</reference>
<dbReference type="eggNOG" id="ENOG502ZVJ0">
    <property type="taxonomic scope" value="Bacteria"/>
</dbReference>
<gene>
    <name evidence="2" type="ORF">CINTURNW_2474</name>
</gene>
<dbReference type="PATRIC" id="fig|1294142.3.peg.2555"/>
<organism evidence="2 3">
    <name type="scientific">Clostridium intestinale URNW</name>
    <dbReference type="NCBI Taxonomy" id="1294142"/>
    <lineage>
        <taxon>Bacteria</taxon>
        <taxon>Bacillati</taxon>
        <taxon>Bacillota</taxon>
        <taxon>Clostridia</taxon>
        <taxon>Eubacteriales</taxon>
        <taxon>Clostridiaceae</taxon>
        <taxon>Clostridium</taxon>
    </lineage>
</organism>
<protein>
    <recommendedName>
        <fullName evidence="4">Lmo0937 family membrane protein</fullName>
    </recommendedName>
</protein>
<name>U2N433_9CLOT</name>
<dbReference type="Proteomes" id="UP000016721">
    <property type="component" value="Unassembled WGS sequence"/>
</dbReference>